<dbReference type="SUPFAM" id="SSF54427">
    <property type="entry name" value="NTF2-like"/>
    <property type="match status" value="1"/>
</dbReference>
<evidence type="ECO:0000313" key="2">
    <source>
        <dbReference type="EMBL" id="AEW01153.1"/>
    </source>
</evidence>
<dbReference type="eggNOG" id="ENOG50332YG">
    <property type="taxonomic scope" value="Bacteria"/>
</dbReference>
<feature type="chain" id="PRO_5003517205" description="SnoaL-like domain-containing protein" evidence="1">
    <location>
        <begin position="22"/>
        <end position="141"/>
    </location>
</feature>
<organism evidence="2 3">
    <name type="scientific">Niastella koreensis (strain DSM 17620 / KACC 11465 / NBRC 106392 / GR20-10)</name>
    <dbReference type="NCBI Taxonomy" id="700598"/>
    <lineage>
        <taxon>Bacteria</taxon>
        <taxon>Pseudomonadati</taxon>
        <taxon>Bacteroidota</taxon>
        <taxon>Chitinophagia</taxon>
        <taxon>Chitinophagales</taxon>
        <taxon>Chitinophagaceae</taxon>
        <taxon>Niastella</taxon>
    </lineage>
</organism>
<dbReference type="Proteomes" id="UP000005438">
    <property type="component" value="Chromosome"/>
</dbReference>
<protein>
    <recommendedName>
        <fullName evidence="4">SnoaL-like domain-containing protein</fullName>
    </recommendedName>
</protein>
<dbReference type="HOGENOM" id="CLU_152487_0_0_10"/>
<reference evidence="2 3" key="1">
    <citation type="submission" date="2011-12" db="EMBL/GenBank/DDBJ databases">
        <title>The complete genome of Niastella koreensis GR20-10.</title>
        <authorList>
            <consortium name="US DOE Joint Genome Institute (JGI-PGF)"/>
            <person name="Lucas S."/>
            <person name="Han J."/>
            <person name="Lapidus A."/>
            <person name="Bruce D."/>
            <person name="Goodwin L."/>
            <person name="Pitluck S."/>
            <person name="Peters L."/>
            <person name="Kyrpides N."/>
            <person name="Mavromatis K."/>
            <person name="Ivanova N."/>
            <person name="Mikhailova N."/>
            <person name="Davenport K."/>
            <person name="Saunders E."/>
            <person name="Detter J.C."/>
            <person name="Tapia R."/>
            <person name="Han C."/>
            <person name="Land M."/>
            <person name="Hauser L."/>
            <person name="Markowitz V."/>
            <person name="Cheng J.-F."/>
            <person name="Hugenholtz P."/>
            <person name="Woyke T."/>
            <person name="Wu D."/>
            <person name="Tindall B."/>
            <person name="Pomrenke H."/>
            <person name="Brambilla E."/>
            <person name="Klenk H.-P."/>
            <person name="Eisen J.A."/>
        </authorList>
    </citation>
    <scope>NUCLEOTIDE SEQUENCE [LARGE SCALE GENOMIC DNA]</scope>
    <source>
        <strain evidence="3">DSM 17620 / KACC 11465 / NBRC 106392 / GR20-10</strain>
    </source>
</reference>
<accession>G8T7B7</accession>
<sequence length="141" mass="15809">MHSSTILVAVVLLTGCMGAAAQKEKNNNNSNIISMDTSKLTNPTVKAAFQAWQAGDSKLWLSYFTADAQLLDDGHPRNFANFSTEAIGHERFTSIDIVKDSGRSIYGQFHSDTWGNFKTYFKFHLDAYNKIYKLEIGQAEY</sequence>
<dbReference type="AlphaFoldDB" id="G8T7B7"/>
<keyword evidence="1" id="KW-0732">Signal</keyword>
<evidence type="ECO:0000313" key="3">
    <source>
        <dbReference type="Proteomes" id="UP000005438"/>
    </source>
</evidence>
<gene>
    <name evidence="2" type="ordered locus">Niako_4913</name>
</gene>
<name>G8T7B7_NIAKG</name>
<proteinExistence type="predicted"/>
<dbReference type="STRING" id="700598.Niako_4913"/>
<evidence type="ECO:0008006" key="4">
    <source>
        <dbReference type="Google" id="ProtNLM"/>
    </source>
</evidence>
<evidence type="ECO:0000256" key="1">
    <source>
        <dbReference type="SAM" id="SignalP"/>
    </source>
</evidence>
<dbReference type="EMBL" id="CP003178">
    <property type="protein sequence ID" value="AEW01153.1"/>
    <property type="molecule type" value="Genomic_DNA"/>
</dbReference>
<dbReference type="KEGG" id="nko:Niako_4913"/>
<feature type="signal peptide" evidence="1">
    <location>
        <begin position="1"/>
        <end position="21"/>
    </location>
</feature>
<dbReference type="PATRIC" id="fig|700598.3.peg.5022"/>
<dbReference type="RefSeq" id="WP_014221064.1">
    <property type="nucleotide sequence ID" value="NC_016609.1"/>
</dbReference>
<dbReference type="InterPro" id="IPR032710">
    <property type="entry name" value="NTF2-like_dom_sf"/>
</dbReference>